<dbReference type="Proteomes" id="UP000594638">
    <property type="component" value="Unassembled WGS sequence"/>
</dbReference>
<feature type="region of interest" description="Disordered" evidence="5">
    <location>
        <begin position="106"/>
        <end position="131"/>
    </location>
</feature>
<feature type="domain" description="Ribosomal protein mS38 C-terminal" evidence="6">
    <location>
        <begin position="103"/>
        <end position="130"/>
    </location>
</feature>
<keyword evidence="8" id="KW-1185">Reference proteome</keyword>
<reference evidence="7 8" key="1">
    <citation type="submission" date="2019-12" db="EMBL/GenBank/DDBJ databases">
        <authorList>
            <person name="Alioto T."/>
            <person name="Alioto T."/>
            <person name="Gomez Garrido J."/>
        </authorList>
    </citation>
    <scope>NUCLEOTIDE SEQUENCE [LARGE SCALE GENOMIC DNA]</scope>
</reference>
<organism evidence="7 8">
    <name type="scientific">Olea europaea subsp. europaea</name>
    <dbReference type="NCBI Taxonomy" id="158383"/>
    <lineage>
        <taxon>Eukaryota</taxon>
        <taxon>Viridiplantae</taxon>
        <taxon>Streptophyta</taxon>
        <taxon>Embryophyta</taxon>
        <taxon>Tracheophyta</taxon>
        <taxon>Spermatophyta</taxon>
        <taxon>Magnoliopsida</taxon>
        <taxon>eudicotyledons</taxon>
        <taxon>Gunneridae</taxon>
        <taxon>Pentapetalae</taxon>
        <taxon>asterids</taxon>
        <taxon>lamiids</taxon>
        <taxon>Lamiales</taxon>
        <taxon>Oleaceae</taxon>
        <taxon>Oleeae</taxon>
        <taxon>Olea</taxon>
    </lineage>
</organism>
<dbReference type="SMART" id="SM01155">
    <property type="entry name" value="DUF1713"/>
    <property type="match status" value="1"/>
</dbReference>
<comment type="subcellular location">
    <subcellularLocation>
        <location evidence="1">Mitochondrion</location>
    </subcellularLocation>
</comment>
<dbReference type="EMBL" id="CACTIH010005452">
    <property type="protein sequence ID" value="CAA2993560.1"/>
    <property type="molecule type" value="Genomic_DNA"/>
</dbReference>
<evidence type="ECO:0000256" key="4">
    <source>
        <dbReference type="ARBA" id="ARBA00035682"/>
    </source>
</evidence>
<evidence type="ECO:0000256" key="2">
    <source>
        <dbReference type="ARBA" id="ARBA00023128"/>
    </source>
</evidence>
<proteinExistence type="inferred from homology"/>
<dbReference type="Pfam" id="PF08213">
    <property type="entry name" value="COX24_C"/>
    <property type="match status" value="1"/>
</dbReference>
<accession>A0A8S0SLE1</accession>
<name>A0A8S0SLE1_OLEEU</name>
<evidence type="ECO:0000313" key="8">
    <source>
        <dbReference type="Proteomes" id="UP000594638"/>
    </source>
</evidence>
<evidence type="ECO:0000259" key="6">
    <source>
        <dbReference type="SMART" id="SM01155"/>
    </source>
</evidence>
<dbReference type="AlphaFoldDB" id="A0A8S0SLE1"/>
<evidence type="ECO:0000256" key="5">
    <source>
        <dbReference type="SAM" id="MobiDB-lite"/>
    </source>
</evidence>
<sequence length="131" mass="15003">MAASIFQKFMRSKNLYSTKLLPHPPLPPPYLLTQIPQTTILADQAPLYRHRKIADSRLDPPISSQFYPSFSFGFFLHPVSSSVGSIRSEPDDETVAGSSHAIWADSVKKKRKRKMNRHKLRKLRKSLKNKT</sequence>
<gene>
    <name evidence="7" type="ORF">OLEA9_A076644</name>
</gene>
<dbReference type="GO" id="GO:0005739">
    <property type="term" value="C:mitochondrion"/>
    <property type="evidence" value="ECO:0007669"/>
    <property type="project" value="UniProtKB-SubCell"/>
</dbReference>
<evidence type="ECO:0000256" key="3">
    <source>
        <dbReference type="ARBA" id="ARBA00035647"/>
    </source>
</evidence>
<dbReference type="Gramene" id="OE9A076644T1">
    <property type="protein sequence ID" value="OE9A076644C1"/>
    <property type="gene ID" value="OE9A076644"/>
</dbReference>
<comment type="caution">
    <text evidence="7">The sequence shown here is derived from an EMBL/GenBank/DDBJ whole genome shotgun (WGS) entry which is preliminary data.</text>
</comment>
<dbReference type="PANTHER" id="PTHR32035:SF3">
    <property type="entry name" value="SMALL RIBOSOMAL SUBUNIT PROTEIN MS38"/>
    <property type="match status" value="1"/>
</dbReference>
<feature type="compositionally biased region" description="Basic residues" evidence="5">
    <location>
        <begin position="108"/>
        <end position="131"/>
    </location>
</feature>
<dbReference type="InterPro" id="IPR013177">
    <property type="entry name" value="Ribosomal_mS38_C"/>
</dbReference>
<keyword evidence="2" id="KW-0496">Mitochondrion</keyword>
<comment type="similarity">
    <text evidence="3">Belongs to the mitochondrion-specific ribosomal protein mS38 family.</text>
</comment>
<evidence type="ECO:0000313" key="7">
    <source>
        <dbReference type="EMBL" id="CAA2993560.1"/>
    </source>
</evidence>
<protein>
    <recommendedName>
        <fullName evidence="4">Small ribosomal subunit protein mS38</fullName>
    </recommendedName>
</protein>
<dbReference type="OrthoDB" id="1932216at2759"/>
<dbReference type="PANTHER" id="PTHR32035">
    <property type="entry name" value="AURORA KINASE A-INTERACTING PROTEIN"/>
    <property type="match status" value="1"/>
</dbReference>
<evidence type="ECO:0000256" key="1">
    <source>
        <dbReference type="ARBA" id="ARBA00004173"/>
    </source>
</evidence>